<name>A0AAN7VE19_9COLE</name>
<dbReference type="Pfam" id="PF00096">
    <property type="entry name" value="zf-C2H2"/>
    <property type="match status" value="2"/>
</dbReference>
<comment type="subcellular location">
    <subcellularLocation>
        <location evidence="2">Nucleus</location>
    </subcellularLocation>
</comment>
<evidence type="ECO:0000256" key="6">
    <source>
        <dbReference type="ARBA" id="ARBA00022771"/>
    </source>
</evidence>
<evidence type="ECO:0000256" key="12">
    <source>
        <dbReference type="PROSITE-ProRule" id="PRU00042"/>
    </source>
</evidence>
<dbReference type="PANTHER" id="PTHR16515">
    <property type="entry name" value="PR DOMAIN ZINC FINGER PROTEIN"/>
    <property type="match status" value="1"/>
</dbReference>
<keyword evidence="5" id="KW-0677">Repeat</keyword>
<evidence type="ECO:0000256" key="2">
    <source>
        <dbReference type="ARBA" id="ARBA00004123"/>
    </source>
</evidence>
<dbReference type="GO" id="GO:0005634">
    <property type="term" value="C:nucleus"/>
    <property type="evidence" value="ECO:0007669"/>
    <property type="project" value="UniProtKB-SubCell"/>
</dbReference>
<evidence type="ECO:0000256" key="11">
    <source>
        <dbReference type="ARBA" id="ARBA00023242"/>
    </source>
</evidence>
<keyword evidence="9" id="KW-0238">DNA-binding</keyword>
<gene>
    <name evidence="14" type="ORF">RI129_007686</name>
</gene>
<dbReference type="Proteomes" id="UP001329430">
    <property type="component" value="Chromosome 5"/>
</dbReference>
<evidence type="ECO:0000313" key="15">
    <source>
        <dbReference type="Proteomes" id="UP001329430"/>
    </source>
</evidence>
<dbReference type="PROSITE" id="PS00028">
    <property type="entry name" value="ZINC_FINGER_C2H2_1"/>
    <property type="match status" value="3"/>
</dbReference>
<accession>A0AAN7VE19</accession>
<dbReference type="GO" id="GO:0003677">
    <property type="term" value="F:DNA binding"/>
    <property type="evidence" value="ECO:0007669"/>
    <property type="project" value="UniProtKB-KW"/>
</dbReference>
<evidence type="ECO:0000256" key="1">
    <source>
        <dbReference type="ARBA" id="ARBA00003767"/>
    </source>
</evidence>
<evidence type="ECO:0000256" key="8">
    <source>
        <dbReference type="ARBA" id="ARBA00023015"/>
    </source>
</evidence>
<dbReference type="InterPro" id="IPR013087">
    <property type="entry name" value="Znf_C2H2_type"/>
</dbReference>
<dbReference type="PROSITE" id="PS50157">
    <property type="entry name" value="ZINC_FINGER_C2H2_2"/>
    <property type="match status" value="3"/>
</dbReference>
<dbReference type="Pfam" id="PF12874">
    <property type="entry name" value="zf-met"/>
    <property type="match status" value="1"/>
</dbReference>
<keyword evidence="15" id="KW-1185">Reference proteome</keyword>
<feature type="domain" description="C2H2-type" evidence="13">
    <location>
        <begin position="5"/>
        <end position="32"/>
    </location>
</feature>
<reference evidence="14 15" key="1">
    <citation type="journal article" date="2024" name="Insects">
        <title>An Improved Chromosome-Level Genome Assembly of the Firefly Pyrocoelia pectoralis.</title>
        <authorList>
            <person name="Fu X."/>
            <person name="Meyer-Rochow V.B."/>
            <person name="Ballantyne L."/>
            <person name="Zhu X."/>
        </authorList>
    </citation>
    <scope>NUCLEOTIDE SEQUENCE [LARGE SCALE GENOMIC DNA]</scope>
    <source>
        <strain evidence="14">XCY_ONT2</strain>
    </source>
</reference>
<dbReference type="InterPro" id="IPR050331">
    <property type="entry name" value="Zinc_finger"/>
</dbReference>
<feature type="domain" description="C2H2-type" evidence="13">
    <location>
        <begin position="145"/>
        <end position="168"/>
    </location>
</feature>
<feature type="domain" description="C2H2-type" evidence="13">
    <location>
        <begin position="117"/>
        <end position="144"/>
    </location>
</feature>
<comment type="function">
    <text evidence="1">May be involved in transcriptional regulation.</text>
</comment>
<proteinExistence type="inferred from homology"/>
<dbReference type="GO" id="GO:0008270">
    <property type="term" value="F:zinc ion binding"/>
    <property type="evidence" value="ECO:0007669"/>
    <property type="project" value="UniProtKB-KW"/>
</dbReference>
<keyword evidence="4" id="KW-0479">Metal-binding</keyword>
<protein>
    <recommendedName>
        <fullName evidence="13">C2H2-type domain-containing protein</fullName>
    </recommendedName>
</protein>
<evidence type="ECO:0000256" key="4">
    <source>
        <dbReference type="ARBA" id="ARBA00022723"/>
    </source>
</evidence>
<comment type="similarity">
    <text evidence="3">Belongs to the krueppel C2H2-type zinc-finger protein family.</text>
</comment>
<evidence type="ECO:0000256" key="10">
    <source>
        <dbReference type="ARBA" id="ARBA00023163"/>
    </source>
</evidence>
<dbReference type="InterPro" id="IPR036236">
    <property type="entry name" value="Znf_C2H2_sf"/>
</dbReference>
<dbReference type="AlphaFoldDB" id="A0AAN7VE19"/>
<dbReference type="GO" id="GO:0010468">
    <property type="term" value="P:regulation of gene expression"/>
    <property type="evidence" value="ECO:0007669"/>
    <property type="project" value="TreeGrafter"/>
</dbReference>
<dbReference type="Gene3D" id="3.30.160.60">
    <property type="entry name" value="Classic Zinc Finger"/>
    <property type="match status" value="2"/>
</dbReference>
<dbReference type="FunFam" id="3.30.160.60:FF:000226">
    <property type="entry name" value="Zinc finger protein 236 variant"/>
    <property type="match status" value="1"/>
</dbReference>
<evidence type="ECO:0000256" key="3">
    <source>
        <dbReference type="ARBA" id="ARBA00006991"/>
    </source>
</evidence>
<evidence type="ECO:0000256" key="7">
    <source>
        <dbReference type="ARBA" id="ARBA00022833"/>
    </source>
</evidence>
<dbReference type="SMART" id="SM00355">
    <property type="entry name" value="ZnF_C2H2"/>
    <property type="match status" value="3"/>
</dbReference>
<evidence type="ECO:0000256" key="9">
    <source>
        <dbReference type="ARBA" id="ARBA00023125"/>
    </source>
</evidence>
<evidence type="ECO:0000256" key="5">
    <source>
        <dbReference type="ARBA" id="ARBA00022737"/>
    </source>
</evidence>
<evidence type="ECO:0000259" key="13">
    <source>
        <dbReference type="PROSITE" id="PS50157"/>
    </source>
</evidence>
<dbReference type="FunFam" id="3.30.160.60:FF:000624">
    <property type="entry name" value="zinc finger protein 697"/>
    <property type="match status" value="1"/>
</dbReference>
<sequence>MLYELVCSECNISFPSASSLLQHFAQHANNESIDTELTHSTNCNRKVDLPDLYPISTFKPKLKNNLNEELPSTINSDAKDEVFDLKFCAINSDDLLQSENDIIISTNFITDKTLRKYKCTYCQKSFGWSTDLKRHILTHTGERPFKCDECNSTFTRKFLLQKHQSKQHNIDYVTELSTSDDFNMPSLTPIKLFKQKSRKQDKEKIKRKVLNSKNTHQTKMLDNLLCST</sequence>
<keyword evidence="10" id="KW-0804">Transcription</keyword>
<keyword evidence="6 12" id="KW-0863">Zinc-finger</keyword>
<dbReference type="PANTHER" id="PTHR16515:SF49">
    <property type="entry name" value="GASTRULA ZINC FINGER PROTEIN XLCGF49.1-LIKE-RELATED"/>
    <property type="match status" value="1"/>
</dbReference>
<evidence type="ECO:0000313" key="14">
    <source>
        <dbReference type="EMBL" id="KAK5643841.1"/>
    </source>
</evidence>
<keyword evidence="8" id="KW-0805">Transcription regulation</keyword>
<comment type="caution">
    <text evidence="14">The sequence shown here is derived from an EMBL/GenBank/DDBJ whole genome shotgun (WGS) entry which is preliminary data.</text>
</comment>
<organism evidence="14 15">
    <name type="scientific">Pyrocoelia pectoralis</name>
    <dbReference type="NCBI Taxonomy" id="417401"/>
    <lineage>
        <taxon>Eukaryota</taxon>
        <taxon>Metazoa</taxon>
        <taxon>Ecdysozoa</taxon>
        <taxon>Arthropoda</taxon>
        <taxon>Hexapoda</taxon>
        <taxon>Insecta</taxon>
        <taxon>Pterygota</taxon>
        <taxon>Neoptera</taxon>
        <taxon>Endopterygota</taxon>
        <taxon>Coleoptera</taxon>
        <taxon>Polyphaga</taxon>
        <taxon>Elateriformia</taxon>
        <taxon>Elateroidea</taxon>
        <taxon>Lampyridae</taxon>
        <taxon>Lampyrinae</taxon>
        <taxon>Pyrocoelia</taxon>
    </lineage>
</organism>
<dbReference type="SUPFAM" id="SSF57667">
    <property type="entry name" value="beta-beta-alpha zinc fingers"/>
    <property type="match status" value="1"/>
</dbReference>
<dbReference type="EMBL" id="JAVRBK010000005">
    <property type="protein sequence ID" value="KAK5643841.1"/>
    <property type="molecule type" value="Genomic_DNA"/>
</dbReference>
<keyword evidence="7" id="KW-0862">Zinc</keyword>
<keyword evidence="11" id="KW-0539">Nucleus</keyword>